<comment type="catalytic activity">
    <reaction evidence="5 6">
        <text>cytidine(34) in tRNA(Ile2) + L-lysine + ATP = lysidine(34) in tRNA(Ile2) + AMP + diphosphate + H(+)</text>
        <dbReference type="Rhea" id="RHEA:43744"/>
        <dbReference type="Rhea" id="RHEA-COMP:10625"/>
        <dbReference type="Rhea" id="RHEA-COMP:10670"/>
        <dbReference type="ChEBI" id="CHEBI:15378"/>
        <dbReference type="ChEBI" id="CHEBI:30616"/>
        <dbReference type="ChEBI" id="CHEBI:32551"/>
        <dbReference type="ChEBI" id="CHEBI:33019"/>
        <dbReference type="ChEBI" id="CHEBI:82748"/>
        <dbReference type="ChEBI" id="CHEBI:83665"/>
        <dbReference type="ChEBI" id="CHEBI:456215"/>
        <dbReference type="EC" id="6.3.4.19"/>
    </reaction>
</comment>
<sequence length="407" mass="42673">MRGLTDALSEQVHAVLDRRLNARSAAPLAVGLSGGGDSRALTLMAAQWAAAHGRRLLVLSVDHQINPKSAAWTRDCAALAQRLGLGFRALAWEGEKPAQGLQAAARAARHRLLAQAAREAGASVVLLGHTADDLREAAAMRAAGSTTPSPREWAPSPAWPEGRGMFLLRPMLEIGRTELRAWLSERGERWIDDPSNDDLRFARARARAAGREGGAEPEALPEDLARRALEAAVDAGGVVSLPREGLPGRLVAAACLCAGGSSRPPRGERLARIASLIASKKDGVATLAGARIEAGEGVVRFMRELGRGGGAELTLEPGRPAVWDGRFELTADFPMSVAPLTGHAARLGEAEKRALAAIPAKARGALPAVIEQDAVRCPILAPVAGLSVRGLVRERLLAACGAVAREA</sequence>
<keyword evidence="6" id="KW-0963">Cytoplasm</keyword>
<dbReference type="RefSeq" id="WP_354297295.1">
    <property type="nucleotide sequence ID" value="NZ_JBEPLU010000001.1"/>
</dbReference>
<evidence type="ECO:0000256" key="4">
    <source>
        <dbReference type="ARBA" id="ARBA00022840"/>
    </source>
</evidence>
<dbReference type="InterPro" id="IPR012094">
    <property type="entry name" value="tRNA_Ile_lys_synt"/>
</dbReference>
<dbReference type="EC" id="6.3.4.19" evidence="6"/>
<comment type="function">
    <text evidence="6">Ligates lysine onto the cytidine present at position 34 of the AUA codon-specific tRNA(Ile) that contains the anticodon CAU, in an ATP-dependent manner. Cytidine is converted to lysidine, thus changing the amino acid specificity of the tRNA from methionine to isoleucine.</text>
</comment>
<keyword evidence="1 6" id="KW-0436">Ligase</keyword>
<feature type="binding site" evidence="6">
    <location>
        <begin position="33"/>
        <end position="38"/>
    </location>
    <ligand>
        <name>ATP</name>
        <dbReference type="ChEBI" id="CHEBI:30616"/>
    </ligand>
</feature>
<dbReference type="Proteomes" id="UP001549110">
    <property type="component" value="Unassembled WGS sequence"/>
</dbReference>
<dbReference type="Pfam" id="PF01171">
    <property type="entry name" value="ATP_bind_3"/>
    <property type="match status" value="1"/>
</dbReference>
<evidence type="ECO:0000256" key="5">
    <source>
        <dbReference type="ARBA" id="ARBA00048539"/>
    </source>
</evidence>
<evidence type="ECO:0000313" key="9">
    <source>
        <dbReference type="Proteomes" id="UP001549110"/>
    </source>
</evidence>
<protein>
    <recommendedName>
        <fullName evidence="6">tRNA(Ile)-lysidine synthase</fullName>
        <ecNumber evidence="6">6.3.4.19</ecNumber>
    </recommendedName>
    <alternativeName>
        <fullName evidence="6">tRNA(Ile)-2-lysyl-cytidine synthase</fullName>
    </alternativeName>
    <alternativeName>
        <fullName evidence="6">tRNA(Ile)-lysidine synthetase</fullName>
    </alternativeName>
</protein>
<dbReference type="Gene3D" id="3.40.50.620">
    <property type="entry name" value="HUPs"/>
    <property type="match status" value="1"/>
</dbReference>
<accession>A0ABV2EHK4</accession>
<dbReference type="HAMAP" id="MF_01161">
    <property type="entry name" value="tRNA_Ile_lys_synt"/>
    <property type="match status" value="1"/>
</dbReference>
<name>A0ABV2EHK4_9CAUL</name>
<keyword evidence="4 6" id="KW-0067">ATP-binding</keyword>
<evidence type="ECO:0000256" key="3">
    <source>
        <dbReference type="ARBA" id="ARBA00022741"/>
    </source>
</evidence>
<dbReference type="InterPro" id="IPR011063">
    <property type="entry name" value="TilS/TtcA_N"/>
</dbReference>
<dbReference type="InterPro" id="IPR012795">
    <property type="entry name" value="tRNA_Ile_lys_synt_N"/>
</dbReference>
<comment type="subcellular location">
    <subcellularLocation>
        <location evidence="6">Cytoplasm</location>
    </subcellularLocation>
</comment>
<keyword evidence="2 6" id="KW-0819">tRNA processing</keyword>
<dbReference type="SUPFAM" id="SSF52402">
    <property type="entry name" value="Adenine nucleotide alpha hydrolases-like"/>
    <property type="match status" value="1"/>
</dbReference>
<evidence type="ECO:0000259" key="7">
    <source>
        <dbReference type="Pfam" id="PF01171"/>
    </source>
</evidence>
<gene>
    <name evidence="6" type="primary">tilS</name>
    <name evidence="8" type="ORF">ABID41_001196</name>
</gene>
<dbReference type="NCBIfam" id="TIGR02432">
    <property type="entry name" value="lysidine_TilS_N"/>
    <property type="match status" value="1"/>
</dbReference>
<dbReference type="InterPro" id="IPR014729">
    <property type="entry name" value="Rossmann-like_a/b/a_fold"/>
</dbReference>
<comment type="domain">
    <text evidence="6">The N-terminal region contains the highly conserved SGGXDS motif, predicted to be a P-loop motif involved in ATP binding.</text>
</comment>
<dbReference type="EMBL" id="JBEPLU010000001">
    <property type="protein sequence ID" value="MET3526101.1"/>
    <property type="molecule type" value="Genomic_DNA"/>
</dbReference>
<dbReference type="GO" id="GO:0032267">
    <property type="term" value="F:tRNA(Ile)-lysidine synthase activity"/>
    <property type="evidence" value="ECO:0007669"/>
    <property type="project" value="UniProtKB-EC"/>
</dbReference>
<evidence type="ECO:0000256" key="6">
    <source>
        <dbReference type="HAMAP-Rule" id="MF_01161"/>
    </source>
</evidence>
<dbReference type="PANTHER" id="PTHR43033:SF1">
    <property type="entry name" value="TRNA(ILE)-LYSIDINE SYNTHASE-RELATED"/>
    <property type="match status" value="1"/>
</dbReference>
<keyword evidence="3 6" id="KW-0547">Nucleotide-binding</keyword>
<evidence type="ECO:0000256" key="1">
    <source>
        <dbReference type="ARBA" id="ARBA00022598"/>
    </source>
</evidence>
<organism evidence="8 9">
    <name type="scientific">Phenylobacterium koreense</name>
    <dbReference type="NCBI Taxonomy" id="266125"/>
    <lineage>
        <taxon>Bacteria</taxon>
        <taxon>Pseudomonadati</taxon>
        <taxon>Pseudomonadota</taxon>
        <taxon>Alphaproteobacteria</taxon>
        <taxon>Caulobacterales</taxon>
        <taxon>Caulobacteraceae</taxon>
        <taxon>Phenylobacterium</taxon>
    </lineage>
</organism>
<evidence type="ECO:0000256" key="2">
    <source>
        <dbReference type="ARBA" id="ARBA00022694"/>
    </source>
</evidence>
<comment type="similarity">
    <text evidence="6">Belongs to the tRNA(Ile)-lysidine synthase family.</text>
</comment>
<proteinExistence type="inferred from homology"/>
<reference evidence="8 9" key="1">
    <citation type="submission" date="2024-06" db="EMBL/GenBank/DDBJ databases">
        <title>Genomic Encyclopedia of Type Strains, Phase IV (KMG-IV): sequencing the most valuable type-strain genomes for metagenomic binning, comparative biology and taxonomic classification.</title>
        <authorList>
            <person name="Goeker M."/>
        </authorList>
    </citation>
    <scope>NUCLEOTIDE SEQUENCE [LARGE SCALE GENOMIC DNA]</scope>
    <source>
        <strain evidence="8 9">DSM 17809</strain>
    </source>
</reference>
<feature type="domain" description="tRNA(Ile)-lysidine/2-thiocytidine synthase N-terminal" evidence="7">
    <location>
        <begin position="29"/>
        <end position="208"/>
    </location>
</feature>
<comment type="caution">
    <text evidence="8">The sequence shown here is derived from an EMBL/GenBank/DDBJ whole genome shotgun (WGS) entry which is preliminary data.</text>
</comment>
<keyword evidence="9" id="KW-1185">Reference proteome</keyword>
<dbReference type="CDD" id="cd01992">
    <property type="entry name" value="TilS_N"/>
    <property type="match status" value="1"/>
</dbReference>
<dbReference type="PANTHER" id="PTHR43033">
    <property type="entry name" value="TRNA(ILE)-LYSIDINE SYNTHASE-RELATED"/>
    <property type="match status" value="1"/>
</dbReference>
<evidence type="ECO:0000313" key="8">
    <source>
        <dbReference type="EMBL" id="MET3526101.1"/>
    </source>
</evidence>